<accession>A0ABR4J984</accession>
<evidence type="ECO:0000256" key="6">
    <source>
        <dbReference type="SAM" id="MobiDB-lite"/>
    </source>
</evidence>
<dbReference type="PROSITE" id="PS00463">
    <property type="entry name" value="ZN2_CY6_FUNGAL_1"/>
    <property type="match status" value="1"/>
</dbReference>
<dbReference type="Pfam" id="PF00172">
    <property type="entry name" value="Zn_clus"/>
    <property type="match status" value="1"/>
</dbReference>
<feature type="domain" description="Zn(2)-C6 fungal-type" evidence="7">
    <location>
        <begin position="8"/>
        <end position="37"/>
    </location>
</feature>
<sequence>MATRSRKGCIDCKQAKVKCDEVHPHCGTCTRRRRVCSGYARASNPNVSSRSSSGSGGVNRRASVASSASMNSSRASLGDTWFGEATSSTSDCMRSIILEASTKTLYPARGPALIPLSEIIAADKPLIEVYFMRHPSEMIIRNDFFISEMNGAAIALLQQSPTAVGDALAAIGENYVEDSSDSAMVSNRKTRLLSRLRLINEEESSLELVLMLLLALCGVELVDPRSDGGATTLSALIDNVSMVLEFHTRQGKTLSSMAKYFARGVARQDLLISLTRMQRTRINPCAWLDEYSLCHADRVMGLTTTLAPLLSQLAALAEDVQHTMNGQFITDSTTVETNHLAVRRSDLVEREASIRAQLVSWRPIRDPTMSMAMSRTFLLHAYTWRAAALLYLFRLFNRPGSSAEADAEALSMAYEAMVHISGSSQDIKLSLWPLFIAACELESREDRAHATRLFDDICYARPIVTARRTRSFVVDTIWPARDAGEHWDWMYFARCAPIPL</sequence>
<evidence type="ECO:0000256" key="1">
    <source>
        <dbReference type="ARBA" id="ARBA00004123"/>
    </source>
</evidence>
<comment type="subcellular location">
    <subcellularLocation>
        <location evidence="1">Nucleus</location>
    </subcellularLocation>
</comment>
<dbReference type="PANTHER" id="PTHR37534">
    <property type="entry name" value="TRANSCRIPTIONAL ACTIVATOR PROTEIN UGA3"/>
    <property type="match status" value="1"/>
</dbReference>
<dbReference type="Proteomes" id="UP001610444">
    <property type="component" value="Unassembled WGS sequence"/>
</dbReference>
<evidence type="ECO:0000256" key="4">
    <source>
        <dbReference type="ARBA" id="ARBA00023163"/>
    </source>
</evidence>
<comment type="caution">
    <text evidence="8">The sequence shown here is derived from an EMBL/GenBank/DDBJ whole genome shotgun (WGS) entry which is preliminary data.</text>
</comment>
<dbReference type="InterPro" id="IPR036864">
    <property type="entry name" value="Zn2-C6_fun-type_DNA-bd_sf"/>
</dbReference>
<gene>
    <name evidence="8" type="ORF">BJX68DRAFT_273622</name>
</gene>
<evidence type="ECO:0000313" key="9">
    <source>
        <dbReference type="Proteomes" id="UP001610444"/>
    </source>
</evidence>
<organism evidence="8 9">
    <name type="scientific">Aspergillus pseudodeflectus</name>
    <dbReference type="NCBI Taxonomy" id="176178"/>
    <lineage>
        <taxon>Eukaryota</taxon>
        <taxon>Fungi</taxon>
        <taxon>Dikarya</taxon>
        <taxon>Ascomycota</taxon>
        <taxon>Pezizomycotina</taxon>
        <taxon>Eurotiomycetes</taxon>
        <taxon>Eurotiomycetidae</taxon>
        <taxon>Eurotiales</taxon>
        <taxon>Aspergillaceae</taxon>
        <taxon>Aspergillus</taxon>
        <taxon>Aspergillus subgen. Nidulantes</taxon>
    </lineage>
</organism>
<dbReference type="PROSITE" id="PS50048">
    <property type="entry name" value="ZN2_CY6_FUNGAL_2"/>
    <property type="match status" value="1"/>
</dbReference>
<keyword evidence="3" id="KW-0238">DNA-binding</keyword>
<feature type="region of interest" description="Disordered" evidence="6">
    <location>
        <begin position="43"/>
        <end position="65"/>
    </location>
</feature>
<protein>
    <submittedName>
        <fullName evidence="8">Fungal-specific transcription factor domain-containing protein</fullName>
    </submittedName>
</protein>
<dbReference type="EMBL" id="JBFXLR010000124">
    <property type="protein sequence ID" value="KAL2836129.1"/>
    <property type="molecule type" value="Genomic_DNA"/>
</dbReference>
<keyword evidence="4" id="KW-0804">Transcription</keyword>
<evidence type="ECO:0000256" key="2">
    <source>
        <dbReference type="ARBA" id="ARBA00023015"/>
    </source>
</evidence>
<proteinExistence type="predicted"/>
<reference evidence="8 9" key="1">
    <citation type="submission" date="2024-07" db="EMBL/GenBank/DDBJ databases">
        <title>Section-level genome sequencing and comparative genomics of Aspergillus sections Usti and Cavernicolus.</title>
        <authorList>
            <consortium name="Lawrence Berkeley National Laboratory"/>
            <person name="Nybo J.L."/>
            <person name="Vesth T.C."/>
            <person name="Theobald S."/>
            <person name="Frisvad J.C."/>
            <person name="Larsen T.O."/>
            <person name="Kjaerboelling I."/>
            <person name="Rothschild-Mancinelli K."/>
            <person name="Lyhne E.K."/>
            <person name="Kogle M.E."/>
            <person name="Barry K."/>
            <person name="Clum A."/>
            <person name="Na H."/>
            <person name="Ledsgaard L."/>
            <person name="Lin J."/>
            <person name="Lipzen A."/>
            <person name="Kuo A."/>
            <person name="Riley R."/>
            <person name="Mondo S."/>
            <person name="LaButti K."/>
            <person name="Haridas S."/>
            <person name="Pangalinan J."/>
            <person name="Salamov A.A."/>
            <person name="Simmons B.A."/>
            <person name="Magnuson J.K."/>
            <person name="Chen J."/>
            <person name="Drula E."/>
            <person name="Henrissat B."/>
            <person name="Wiebenga A."/>
            <person name="Lubbers R.J."/>
            <person name="Gomes A.C."/>
            <person name="Macurrencykelacurrency M.R."/>
            <person name="Stajich J."/>
            <person name="Grigoriev I.V."/>
            <person name="Mortensen U.H."/>
            <person name="De vries R.P."/>
            <person name="Baker S.E."/>
            <person name="Andersen M.R."/>
        </authorList>
    </citation>
    <scope>NUCLEOTIDE SEQUENCE [LARGE SCALE GENOMIC DNA]</scope>
    <source>
        <strain evidence="8 9">CBS 756.74</strain>
    </source>
</reference>
<evidence type="ECO:0000313" key="8">
    <source>
        <dbReference type="EMBL" id="KAL2836129.1"/>
    </source>
</evidence>
<dbReference type="InterPro" id="IPR021858">
    <property type="entry name" value="Fun_TF"/>
</dbReference>
<dbReference type="Pfam" id="PF11951">
    <property type="entry name" value="Fungal_trans_2"/>
    <property type="match status" value="1"/>
</dbReference>
<evidence type="ECO:0000256" key="5">
    <source>
        <dbReference type="ARBA" id="ARBA00023242"/>
    </source>
</evidence>
<evidence type="ECO:0000259" key="7">
    <source>
        <dbReference type="PROSITE" id="PS50048"/>
    </source>
</evidence>
<dbReference type="PANTHER" id="PTHR37534:SF46">
    <property type="entry name" value="ZN(II)2CYS6 TRANSCRIPTION FACTOR (EUROFUNG)"/>
    <property type="match status" value="1"/>
</dbReference>
<keyword evidence="9" id="KW-1185">Reference proteome</keyword>
<dbReference type="SMART" id="SM00066">
    <property type="entry name" value="GAL4"/>
    <property type="match status" value="1"/>
</dbReference>
<name>A0ABR4J984_9EURO</name>
<dbReference type="GeneID" id="98162668"/>
<dbReference type="RefSeq" id="XP_070891958.1">
    <property type="nucleotide sequence ID" value="XM_071047504.1"/>
</dbReference>
<dbReference type="InterPro" id="IPR001138">
    <property type="entry name" value="Zn2Cys6_DnaBD"/>
</dbReference>
<keyword evidence="2" id="KW-0805">Transcription regulation</keyword>
<evidence type="ECO:0000256" key="3">
    <source>
        <dbReference type="ARBA" id="ARBA00023125"/>
    </source>
</evidence>
<dbReference type="CDD" id="cd00067">
    <property type="entry name" value="GAL4"/>
    <property type="match status" value="1"/>
</dbReference>
<keyword evidence="5" id="KW-0539">Nucleus</keyword>
<dbReference type="Gene3D" id="4.10.240.10">
    <property type="entry name" value="Zn(2)-C6 fungal-type DNA-binding domain"/>
    <property type="match status" value="1"/>
</dbReference>
<dbReference type="SUPFAM" id="SSF57701">
    <property type="entry name" value="Zn2/Cys6 DNA-binding domain"/>
    <property type="match status" value="1"/>
</dbReference>